<evidence type="ECO:0000313" key="2">
    <source>
        <dbReference type="EMBL" id="GMF52870.1"/>
    </source>
</evidence>
<gene>
    <name evidence="2" type="ORF">Pfra01_002173800</name>
</gene>
<comment type="caution">
    <text evidence="2">The sequence shown here is derived from an EMBL/GenBank/DDBJ whole genome shotgun (WGS) entry which is preliminary data.</text>
</comment>
<feature type="compositionally biased region" description="Acidic residues" evidence="1">
    <location>
        <begin position="11"/>
        <end position="21"/>
    </location>
</feature>
<organism evidence="2 3">
    <name type="scientific">Phytophthora fragariaefolia</name>
    <dbReference type="NCBI Taxonomy" id="1490495"/>
    <lineage>
        <taxon>Eukaryota</taxon>
        <taxon>Sar</taxon>
        <taxon>Stramenopiles</taxon>
        <taxon>Oomycota</taxon>
        <taxon>Peronosporomycetes</taxon>
        <taxon>Peronosporales</taxon>
        <taxon>Peronosporaceae</taxon>
        <taxon>Phytophthora</taxon>
    </lineage>
</organism>
<feature type="compositionally biased region" description="Basic and acidic residues" evidence="1">
    <location>
        <begin position="1"/>
        <end position="10"/>
    </location>
</feature>
<feature type="compositionally biased region" description="Basic residues" evidence="1">
    <location>
        <begin position="63"/>
        <end position="73"/>
    </location>
</feature>
<evidence type="ECO:0000313" key="3">
    <source>
        <dbReference type="Proteomes" id="UP001165121"/>
    </source>
</evidence>
<proteinExistence type="predicted"/>
<dbReference type="AlphaFoldDB" id="A0A9W6Y1N4"/>
<accession>A0A9W6Y1N4</accession>
<feature type="compositionally biased region" description="Basic and acidic residues" evidence="1">
    <location>
        <begin position="34"/>
        <end position="48"/>
    </location>
</feature>
<dbReference type="EMBL" id="BSXT01003160">
    <property type="protein sequence ID" value="GMF52870.1"/>
    <property type="molecule type" value="Genomic_DNA"/>
</dbReference>
<keyword evidence="3" id="KW-1185">Reference proteome</keyword>
<feature type="region of interest" description="Disordered" evidence="1">
    <location>
        <begin position="1"/>
        <end position="111"/>
    </location>
</feature>
<dbReference type="OrthoDB" id="146657at2759"/>
<evidence type="ECO:0000256" key="1">
    <source>
        <dbReference type="SAM" id="MobiDB-lite"/>
    </source>
</evidence>
<name>A0A9W6Y1N4_9STRA</name>
<sequence>MTDGGGRDLEGSDLETQEASEEAATSGGTGSSIEGKDAETADVADKLFEAQTLEALSQSRSAERRRQHAYSRRSIRDGSDGPPAGSDDSDSEGPQIRMAMIGIQRSLLPNH</sequence>
<dbReference type="Proteomes" id="UP001165121">
    <property type="component" value="Unassembled WGS sequence"/>
</dbReference>
<reference evidence="2" key="1">
    <citation type="submission" date="2023-04" db="EMBL/GenBank/DDBJ databases">
        <title>Phytophthora fragariaefolia NBRC 109709.</title>
        <authorList>
            <person name="Ichikawa N."/>
            <person name="Sato H."/>
            <person name="Tonouchi N."/>
        </authorList>
    </citation>
    <scope>NUCLEOTIDE SEQUENCE</scope>
    <source>
        <strain evidence="2">NBRC 109709</strain>
    </source>
</reference>
<protein>
    <submittedName>
        <fullName evidence="2">Unnamed protein product</fullName>
    </submittedName>
</protein>